<proteinExistence type="predicted"/>
<comment type="caution">
    <text evidence="1">The sequence shown here is derived from an EMBL/GenBank/DDBJ whole genome shotgun (WGS) entry which is preliminary data.</text>
</comment>
<dbReference type="EMBL" id="SSBS01000001">
    <property type="protein sequence ID" value="THF36295.1"/>
    <property type="molecule type" value="Genomic_DNA"/>
</dbReference>
<dbReference type="PIRSF" id="PIRSF020481">
    <property type="entry name" value="BAP"/>
    <property type="match status" value="1"/>
</dbReference>
<gene>
    <name evidence="1" type="ORF">E5170_02280</name>
</gene>
<accession>A0AAQ2DFC0</accession>
<dbReference type="InterPro" id="IPR014507">
    <property type="entry name" value="Baseplate_assembly_J_pred"/>
</dbReference>
<name>A0AAQ2DFC0_9PSED</name>
<organism evidence="1 2">
    <name type="scientific">Pseudomonas atacamensis</name>
    <dbReference type="NCBI Taxonomy" id="2565368"/>
    <lineage>
        <taxon>Bacteria</taxon>
        <taxon>Pseudomonadati</taxon>
        <taxon>Pseudomonadota</taxon>
        <taxon>Gammaproteobacteria</taxon>
        <taxon>Pseudomonadales</taxon>
        <taxon>Pseudomonadaceae</taxon>
        <taxon>Pseudomonas</taxon>
    </lineage>
</organism>
<sequence>MSMLIPGQNQLAEPALITVEAFEDLLAEFKTFVIEYVGARSPASAVKLKASLENEGELLTLALGAFCVRLQTHERKYNARIKQMLAWWATGSNLDARLADMGLERQLLDPGDPAAFPPVPAIYESDDDARLRYYLAPHAPAAGSRMQYRREVFTLGERPTVQVESTETGVVNVTYTFNPDGLAAQVKDGNGRRTAPGEVQVTVLSREGDGTPSEALLEGVRQHFARPDVRPETDLVTVKAAEIQRYKIRVVAKINSGPDSGLTKVAAQAQLQAYADSCHRLEGRVDPSWIDYTLHSAGAVQLQILEPLTPIVTTAFQAPYCTAVEVEVLTL</sequence>
<evidence type="ECO:0000313" key="1">
    <source>
        <dbReference type="EMBL" id="THF36295.1"/>
    </source>
</evidence>
<reference evidence="1 2" key="1">
    <citation type="submission" date="2019-04" db="EMBL/GenBank/DDBJ databases">
        <title>Draft genome sequence of Pseudomonas sp. M7D1 isolated from rhizosphere of plant the flowery desert.</title>
        <authorList>
            <person name="Poblete-Morales M."/>
            <person name="Plaza N."/>
            <person name="Corsini G."/>
            <person name="Silva E."/>
        </authorList>
    </citation>
    <scope>NUCLEOTIDE SEQUENCE [LARGE SCALE GENOMIC DNA]</scope>
    <source>
        <strain evidence="1 2">M7D1</strain>
    </source>
</reference>
<dbReference type="Proteomes" id="UP000310574">
    <property type="component" value="Unassembled WGS sequence"/>
</dbReference>
<evidence type="ECO:0000313" key="2">
    <source>
        <dbReference type="Proteomes" id="UP000310574"/>
    </source>
</evidence>
<protein>
    <submittedName>
        <fullName evidence="1">Baseplate J protein</fullName>
    </submittedName>
</protein>
<dbReference type="AlphaFoldDB" id="A0AAQ2DFC0"/>
<dbReference type="RefSeq" id="WP_136492054.1">
    <property type="nucleotide sequence ID" value="NZ_SSBS01000001.1"/>
</dbReference>